<dbReference type="Proteomes" id="UP000253314">
    <property type="component" value="Unassembled WGS sequence"/>
</dbReference>
<dbReference type="RefSeq" id="WP_113806518.1">
    <property type="nucleotide sequence ID" value="NZ_QOCW01000013.1"/>
</dbReference>
<protein>
    <submittedName>
        <fullName evidence="1">Uncharacterized protein</fullName>
    </submittedName>
</protein>
<reference evidence="1 2" key="1">
    <citation type="submission" date="2018-07" db="EMBL/GenBank/DDBJ databases">
        <title>Lottiidibacillus patelloidae gen. nov., sp. nov., isolated from the intestinal tract of a marine limpet and the reclassification of B. taeanensis BH030017T, B. algicola KMM 3737T and B. hwajinpoensis SW-72T as genus Lottiidibacillus.</title>
        <authorList>
            <person name="Liu R."/>
            <person name="Huang Z."/>
        </authorList>
    </citation>
    <scope>NUCLEOTIDE SEQUENCE [LARGE SCALE GENOMIC DNA]</scope>
    <source>
        <strain evidence="1 2">BH030017</strain>
    </source>
</reference>
<gene>
    <name evidence="1" type="ORF">DS031_13080</name>
</gene>
<sequence>MNFQQHELTVIEQALKQAMNQSTDYQEIYAYEELLKKCSVQNAAAKQDGFRYDYDDSFEL</sequence>
<dbReference type="EMBL" id="QOCW01000013">
    <property type="protein sequence ID" value="RBW69086.1"/>
    <property type="molecule type" value="Genomic_DNA"/>
</dbReference>
<keyword evidence="2" id="KW-1185">Reference proteome</keyword>
<evidence type="ECO:0000313" key="2">
    <source>
        <dbReference type="Proteomes" id="UP000253314"/>
    </source>
</evidence>
<comment type="caution">
    <text evidence="1">The sequence shown here is derived from an EMBL/GenBank/DDBJ whole genome shotgun (WGS) entry which is preliminary data.</text>
</comment>
<accession>A0A366XTU3</accession>
<name>A0A366XTU3_9BACI</name>
<proteinExistence type="predicted"/>
<organism evidence="1 2">
    <name type="scientific">Bacillus taeanensis</name>
    <dbReference type="NCBI Taxonomy" id="273032"/>
    <lineage>
        <taxon>Bacteria</taxon>
        <taxon>Bacillati</taxon>
        <taxon>Bacillota</taxon>
        <taxon>Bacilli</taxon>
        <taxon>Bacillales</taxon>
        <taxon>Bacillaceae</taxon>
        <taxon>Bacillus</taxon>
    </lineage>
</organism>
<evidence type="ECO:0000313" key="1">
    <source>
        <dbReference type="EMBL" id="RBW69086.1"/>
    </source>
</evidence>
<dbReference type="OrthoDB" id="2891041at2"/>
<dbReference type="AlphaFoldDB" id="A0A366XTU3"/>